<evidence type="ECO:0000313" key="4">
    <source>
        <dbReference type="Proteomes" id="UP000523079"/>
    </source>
</evidence>
<accession>A0A7W3IUJ5</accession>
<dbReference type="RefSeq" id="WP_182561140.1">
    <property type="nucleotide sequence ID" value="NZ_JACGWT010000005.1"/>
</dbReference>
<dbReference type="EMBL" id="JACGWT010000005">
    <property type="protein sequence ID" value="MBA8795529.1"/>
    <property type="molecule type" value="Genomic_DNA"/>
</dbReference>
<name>A0A7W3IUJ5_9ACTN</name>
<protein>
    <submittedName>
        <fullName evidence="3">Uncharacterized protein</fullName>
    </submittedName>
</protein>
<dbReference type="Proteomes" id="UP000523079">
    <property type="component" value="Unassembled WGS sequence"/>
</dbReference>
<dbReference type="AlphaFoldDB" id="A0A7W3IUJ5"/>
<feature type="transmembrane region" description="Helical" evidence="2">
    <location>
        <begin position="38"/>
        <end position="60"/>
    </location>
</feature>
<keyword evidence="2" id="KW-0472">Membrane</keyword>
<comment type="caution">
    <text evidence="3">The sequence shown here is derived from an EMBL/GenBank/DDBJ whole genome shotgun (WGS) entry which is preliminary data.</text>
</comment>
<feature type="region of interest" description="Disordered" evidence="1">
    <location>
        <begin position="63"/>
        <end position="84"/>
    </location>
</feature>
<evidence type="ECO:0000256" key="1">
    <source>
        <dbReference type="SAM" id="MobiDB-lite"/>
    </source>
</evidence>
<sequence length="84" mass="8933">MAAGALQELALRVWLIVLQVPTPTPTTMPDVYPQQGNGFAAAIVPALIGVGVLALAAVWLSSSPKRRRPAPQGPDRRVGSRDHR</sequence>
<evidence type="ECO:0000313" key="3">
    <source>
        <dbReference type="EMBL" id="MBA8795529.1"/>
    </source>
</evidence>
<keyword evidence="4" id="KW-1185">Reference proteome</keyword>
<proteinExistence type="predicted"/>
<keyword evidence="2" id="KW-1133">Transmembrane helix</keyword>
<reference evidence="3 4" key="1">
    <citation type="submission" date="2020-07" db="EMBL/GenBank/DDBJ databases">
        <title>Sequencing the genomes of 1000 actinobacteria strains.</title>
        <authorList>
            <person name="Klenk H.-P."/>
        </authorList>
    </citation>
    <scope>NUCLEOTIDE SEQUENCE [LARGE SCALE GENOMIC DNA]</scope>
    <source>
        <strain evidence="3 4">DSM 100723</strain>
    </source>
</reference>
<gene>
    <name evidence="3" type="ORF">FHX74_003165</name>
</gene>
<feature type="compositionally biased region" description="Basic and acidic residues" evidence="1">
    <location>
        <begin position="74"/>
        <end position="84"/>
    </location>
</feature>
<keyword evidence="2" id="KW-0812">Transmembrane</keyword>
<organism evidence="3 4">
    <name type="scientific">Microlunatus kandeliicorticis</name>
    <dbReference type="NCBI Taxonomy" id="1759536"/>
    <lineage>
        <taxon>Bacteria</taxon>
        <taxon>Bacillati</taxon>
        <taxon>Actinomycetota</taxon>
        <taxon>Actinomycetes</taxon>
        <taxon>Propionibacteriales</taxon>
        <taxon>Propionibacteriaceae</taxon>
        <taxon>Microlunatus</taxon>
    </lineage>
</organism>
<evidence type="ECO:0000256" key="2">
    <source>
        <dbReference type="SAM" id="Phobius"/>
    </source>
</evidence>